<accession>A0A2T0MCY7</accession>
<evidence type="ECO:0000256" key="5">
    <source>
        <dbReference type="ARBA" id="ARBA00022525"/>
    </source>
</evidence>
<evidence type="ECO:0000256" key="7">
    <source>
        <dbReference type="ARBA" id="ARBA00022801"/>
    </source>
</evidence>
<evidence type="ECO:0000256" key="11">
    <source>
        <dbReference type="ARBA" id="ARBA00023316"/>
    </source>
</evidence>
<evidence type="ECO:0000256" key="13">
    <source>
        <dbReference type="ARBA" id="ARBA00037649"/>
    </source>
</evidence>
<sequence length="429" mass="48781">MKPILRLFTISFILLVASCGTKKEKKEIEETQIKKEVTAKDILGNPDYLAISYGGYREVSRDSQPTVAEIKDDMKLLSAMGIKILRTYNVQLPHAGNVLNAIRELKTEDPEFEMYVMLGAWIDCKNAWTDKEPDHTMESEQNEGEIARAVALANTYPDIVKVLAVGNEAMINWATSYYVQPEVILKWVNHLQFLKINGELPEDLWITSSDDYASWGGGEESYHTEDLEKLIKAVDYISMHTYPYHNSHYNPEFWRVPESEAHLSDIEKIDSAMLRARGFAKNQYNAVKEYMLSLGVDKPIHIGETGWATTSDGFYGPEGSKATDEYKEALYYQHMREWTNTEGISCFYFEAFNERWKDAGNQNGSENHFGLITIDGQAKYALWPQVDSGVFDGLTRNGNSITKTYEGDREALMKDVLVPPMAEEQSVAH</sequence>
<dbReference type="InterPro" id="IPR000490">
    <property type="entry name" value="Glyco_hydro_17"/>
</dbReference>
<dbReference type="OrthoDB" id="9806824at2"/>
<evidence type="ECO:0000256" key="9">
    <source>
        <dbReference type="ARBA" id="ARBA00023180"/>
    </source>
</evidence>
<dbReference type="GO" id="GO:0009986">
    <property type="term" value="C:cell surface"/>
    <property type="evidence" value="ECO:0007669"/>
    <property type="project" value="TreeGrafter"/>
</dbReference>
<comment type="function">
    <text evidence="13">Glucanases play a role in cell expansion during growth, in cell-cell fusion during mating, and in spore release during sporulation. This enzyme may be involved in beta-glucan degradation. Active on laminarin and lichenan.</text>
</comment>
<keyword evidence="4" id="KW-0134">Cell wall</keyword>
<keyword evidence="3" id="KW-1003">Cell membrane</keyword>
<dbReference type="InterPro" id="IPR017853">
    <property type="entry name" value="GH"/>
</dbReference>
<keyword evidence="12" id="KW-0624">Polysaccharide degradation</keyword>
<dbReference type="Pfam" id="PF00332">
    <property type="entry name" value="Glyco_hydro_17"/>
    <property type="match status" value="1"/>
</dbReference>
<evidence type="ECO:0000256" key="14">
    <source>
        <dbReference type="ARBA" id="ARBA00042373"/>
    </source>
</evidence>
<comment type="caution">
    <text evidence="16">The sequence shown here is derived from an EMBL/GenBank/DDBJ whole genome shotgun (WGS) entry which is preliminary data.</text>
</comment>
<keyword evidence="10" id="KW-0119">Carbohydrate metabolism</keyword>
<evidence type="ECO:0000256" key="8">
    <source>
        <dbReference type="ARBA" id="ARBA00023136"/>
    </source>
</evidence>
<reference evidence="16 17" key="1">
    <citation type="submission" date="2018-03" db="EMBL/GenBank/DDBJ databases">
        <title>Genomic Encyclopedia of Archaeal and Bacterial Type Strains, Phase II (KMG-II): from individual species to whole genera.</title>
        <authorList>
            <person name="Goeker M."/>
        </authorList>
    </citation>
    <scope>NUCLEOTIDE SEQUENCE [LARGE SCALE GENOMIC DNA]</scope>
    <source>
        <strain evidence="16 17">DSM 25027</strain>
    </source>
</reference>
<keyword evidence="8" id="KW-0472">Membrane</keyword>
<dbReference type="GO" id="GO:0042973">
    <property type="term" value="F:glucan endo-1,3-beta-D-glucosidase activity"/>
    <property type="evidence" value="ECO:0007669"/>
    <property type="project" value="TreeGrafter"/>
</dbReference>
<dbReference type="AlphaFoldDB" id="A0A2T0MCY7"/>
<keyword evidence="17" id="KW-1185">Reference proteome</keyword>
<keyword evidence="7" id="KW-0378">Hydrolase</keyword>
<dbReference type="Proteomes" id="UP000237640">
    <property type="component" value="Unassembled WGS sequence"/>
</dbReference>
<evidence type="ECO:0000256" key="4">
    <source>
        <dbReference type="ARBA" id="ARBA00022512"/>
    </source>
</evidence>
<keyword evidence="11" id="KW-0961">Cell wall biogenesis/degradation</keyword>
<name>A0A2T0MCY7_9FLAO</name>
<proteinExistence type="predicted"/>
<organism evidence="16 17">
    <name type="scientific">Flagellimonas meridianipacifica</name>
    <dbReference type="NCBI Taxonomy" id="1080225"/>
    <lineage>
        <taxon>Bacteria</taxon>
        <taxon>Pseudomonadati</taxon>
        <taxon>Bacteroidota</taxon>
        <taxon>Flavobacteriia</taxon>
        <taxon>Flavobacteriales</taxon>
        <taxon>Flavobacteriaceae</taxon>
        <taxon>Flagellimonas</taxon>
    </lineage>
</organism>
<evidence type="ECO:0000256" key="6">
    <source>
        <dbReference type="ARBA" id="ARBA00022729"/>
    </source>
</evidence>
<comment type="subcellular location">
    <subcellularLocation>
        <location evidence="2">Cell membrane</location>
    </subcellularLocation>
    <subcellularLocation>
        <location evidence="1">Secreted</location>
        <location evidence="1">Cell wall</location>
    </subcellularLocation>
</comment>
<protein>
    <recommendedName>
        <fullName evidence="15">Endo-1,3-beta-glucanase btgC</fullName>
    </recommendedName>
    <alternativeName>
        <fullName evidence="14">Laminarinase btgC</fullName>
    </alternativeName>
</protein>
<evidence type="ECO:0000256" key="2">
    <source>
        <dbReference type="ARBA" id="ARBA00004236"/>
    </source>
</evidence>
<evidence type="ECO:0000313" key="17">
    <source>
        <dbReference type="Proteomes" id="UP000237640"/>
    </source>
</evidence>
<keyword evidence="6" id="KW-0732">Signal</keyword>
<dbReference type="GO" id="GO:0000272">
    <property type="term" value="P:polysaccharide catabolic process"/>
    <property type="evidence" value="ECO:0007669"/>
    <property type="project" value="UniProtKB-KW"/>
</dbReference>
<evidence type="ECO:0000256" key="3">
    <source>
        <dbReference type="ARBA" id="ARBA00022475"/>
    </source>
</evidence>
<dbReference type="PANTHER" id="PTHR16631">
    <property type="entry name" value="GLUCAN 1,3-BETA-GLUCOSIDASE"/>
    <property type="match status" value="1"/>
</dbReference>
<evidence type="ECO:0000313" key="16">
    <source>
        <dbReference type="EMBL" id="PRX55339.1"/>
    </source>
</evidence>
<dbReference type="GO" id="GO:0005576">
    <property type="term" value="C:extracellular region"/>
    <property type="evidence" value="ECO:0007669"/>
    <property type="project" value="TreeGrafter"/>
</dbReference>
<dbReference type="SUPFAM" id="SSF51445">
    <property type="entry name" value="(Trans)glycosidases"/>
    <property type="match status" value="1"/>
</dbReference>
<evidence type="ECO:0000256" key="10">
    <source>
        <dbReference type="ARBA" id="ARBA00023277"/>
    </source>
</evidence>
<dbReference type="PANTHER" id="PTHR16631:SF17">
    <property type="entry name" value="GLUCAN ENDO-1,3-BETA-GLUCOSIDASE BTGC"/>
    <property type="match status" value="1"/>
</dbReference>
<dbReference type="InterPro" id="IPR050732">
    <property type="entry name" value="Beta-glucan_modifiers"/>
</dbReference>
<dbReference type="Gene3D" id="3.20.20.80">
    <property type="entry name" value="Glycosidases"/>
    <property type="match status" value="1"/>
</dbReference>
<dbReference type="GO" id="GO:0005886">
    <property type="term" value="C:plasma membrane"/>
    <property type="evidence" value="ECO:0007669"/>
    <property type="project" value="UniProtKB-SubCell"/>
</dbReference>
<evidence type="ECO:0000256" key="12">
    <source>
        <dbReference type="ARBA" id="ARBA00023326"/>
    </source>
</evidence>
<dbReference type="EMBL" id="PVYX01000002">
    <property type="protein sequence ID" value="PRX55339.1"/>
    <property type="molecule type" value="Genomic_DNA"/>
</dbReference>
<keyword evidence="5" id="KW-0964">Secreted</keyword>
<evidence type="ECO:0000256" key="15">
    <source>
        <dbReference type="ARBA" id="ARBA00043078"/>
    </source>
</evidence>
<dbReference type="PROSITE" id="PS51257">
    <property type="entry name" value="PROKAR_LIPOPROTEIN"/>
    <property type="match status" value="1"/>
</dbReference>
<gene>
    <name evidence="16" type="ORF">CLV81_3748</name>
</gene>
<evidence type="ECO:0000256" key="1">
    <source>
        <dbReference type="ARBA" id="ARBA00004191"/>
    </source>
</evidence>
<dbReference type="GO" id="GO:0071555">
    <property type="term" value="P:cell wall organization"/>
    <property type="evidence" value="ECO:0007669"/>
    <property type="project" value="UniProtKB-KW"/>
</dbReference>
<dbReference type="RefSeq" id="WP_106147123.1">
    <property type="nucleotide sequence ID" value="NZ_PVYX01000002.1"/>
</dbReference>
<keyword evidence="9" id="KW-0325">Glycoprotein</keyword>